<feature type="transmembrane region" description="Helical" evidence="2">
    <location>
        <begin position="20"/>
        <end position="53"/>
    </location>
</feature>
<dbReference type="OrthoDB" id="10304691at2759"/>
<feature type="transmembrane region" description="Helical" evidence="2">
    <location>
        <begin position="65"/>
        <end position="86"/>
    </location>
</feature>
<dbReference type="InParanoid" id="K1WQL5"/>
<dbReference type="KEGG" id="mbe:MBM_06512"/>
<protein>
    <submittedName>
        <fullName evidence="3">Uncharacterized protein</fullName>
    </submittedName>
</protein>
<dbReference type="HOGENOM" id="CLU_1825698_0_0_1"/>
<organism evidence="3 4">
    <name type="scientific">Marssonina brunnea f. sp. multigermtubi (strain MB_m1)</name>
    <name type="common">Marssonina leaf spot fungus</name>
    <dbReference type="NCBI Taxonomy" id="1072389"/>
    <lineage>
        <taxon>Eukaryota</taxon>
        <taxon>Fungi</taxon>
        <taxon>Dikarya</taxon>
        <taxon>Ascomycota</taxon>
        <taxon>Pezizomycotina</taxon>
        <taxon>Leotiomycetes</taxon>
        <taxon>Helotiales</taxon>
        <taxon>Drepanopezizaceae</taxon>
        <taxon>Drepanopeziza</taxon>
    </lineage>
</organism>
<name>K1WQL5_MARBU</name>
<dbReference type="Proteomes" id="UP000006753">
    <property type="component" value="Unassembled WGS sequence"/>
</dbReference>
<sequence>MSLIVHLISLADLLHRLMPIYYAVLGIMLLFYGSSPYVPLLGTMIGLYFLYGYDYFHTGIENADAPYMMLLGDVVCGLAFAALVHYNHGNYQRKFARHYKLVRRQGYRRPGYRRPASVPLSRSPAAREEERVPTYAEVLKS</sequence>
<dbReference type="AlphaFoldDB" id="K1WQL5"/>
<keyword evidence="4" id="KW-1185">Reference proteome</keyword>
<evidence type="ECO:0000313" key="4">
    <source>
        <dbReference type="Proteomes" id="UP000006753"/>
    </source>
</evidence>
<evidence type="ECO:0000256" key="1">
    <source>
        <dbReference type="SAM" id="MobiDB-lite"/>
    </source>
</evidence>
<feature type="region of interest" description="Disordered" evidence="1">
    <location>
        <begin position="112"/>
        <end position="133"/>
    </location>
</feature>
<dbReference type="EMBL" id="JH921442">
    <property type="protein sequence ID" value="EKD15296.1"/>
    <property type="molecule type" value="Genomic_DNA"/>
</dbReference>
<reference evidence="3 4" key="1">
    <citation type="journal article" date="2012" name="BMC Genomics">
        <title>Sequencing the genome of Marssonina brunnea reveals fungus-poplar co-evolution.</title>
        <authorList>
            <person name="Zhu S."/>
            <person name="Cao Y.-Z."/>
            <person name="Jiang C."/>
            <person name="Tan B.-Y."/>
            <person name="Wang Z."/>
            <person name="Feng S."/>
            <person name="Zhang L."/>
            <person name="Su X.-H."/>
            <person name="Brejova B."/>
            <person name="Vinar T."/>
            <person name="Xu M."/>
            <person name="Wang M.-X."/>
            <person name="Zhang S.-G."/>
            <person name="Huang M.-R."/>
            <person name="Wu R."/>
            <person name="Zhou Y."/>
        </authorList>
    </citation>
    <scope>NUCLEOTIDE SEQUENCE [LARGE SCALE GENOMIC DNA]</scope>
    <source>
        <strain evidence="3 4">MB_m1</strain>
    </source>
</reference>
<gene>
    <name evidence="3" type="ORF">MBM_06512</name>
</gene>
<proteinExistence type="predicted"/>
<keyword evidence="2" id="KW-0472">Membrane</keyword>
<evidence type="ECO:0000256" key="2">
    <source>
        <dbReference type="SAM" id="Phobius"/>
    </source>
</evidence>
<keyword evidence="2" id="KW-0812">Transmembrane</keyword>
<keyword evidence="2" id="KW-1133">Transmembrane helix</keyword>
<accession>K1WQL5</accession>
<dbReference type="GeneID" id="18762447"/>
<evidence type="ECO:0000313" key="3">
    <source>
        <dbReference type="EMBL" id="EKD15296.1"/>
    </source>
</evidence>